<dbReference type="GeneID" id="95426665"/>
<dbReference type="GO" id="GO:0004386">
    <property type="term" value="F:helicase activity"/>
    <property type="evidence" value="ECO:0007669"/>
    <property type="project" value="UniProtKB-KW"/>
</dbReference>
<evidence type="ECO:0000313" key="2">
    <source>
        <dbReference type="EMBL" id="RRF87109.1"/>
    </source>
</evidence>
<keyword evidence="2" id="KW-0547">Nucleotide-binding</keyword>
<dbReference type="Pfam" id="PF04326">
    <property type="entry name" value="SLFN_AlbA_2"/>
    <property type="match status" value="1"/>
</dbReference>
<dbReference type="InterPro" id="IPR038475">
    <property type="entry name" value="RecG_C_sf"/>
</dbReference>
<accession>A0A424Z7C7</accession>
<feature type="domain" description="Schlafen AlbA-2" evidence="1">
    <location>
        <begin position="11"/>
        <end position="127"/>
    </location>
</feature>
<dbReference type="Gene3D" id="3.30.565.60">
    <property type="match status" value="1"/>
</dbReference>
<keyword evidence="2" id="KW-0347">Helicase</keyword>
<reference evidence="2 3" key="1">
    <citation type="submission" date="2018-08" db="EMBL/GenBank/DDBJ databases">
        <title>Comparative analysis of Prevotella intermedia strains.</title>
        <authorList>
            <person name="Moon J.-H."/>
            <person name="Lee J.-H."/>
        </authorList>
    </citation>
    <scope>NUCLEOTIDE SEQUENCE [LARGE SCALE GENOMIC DNA]</scope>
    <source>
        <strain evidence="2 3">ATCC 15033</strain>
    </source>
</reference>
<keyword evidence="2" id="KW-0067">ATP-binding</keyword>
<protein>
    <submittedName>
        <fullName evidence="2">ATP-dependent DNA helicase RecG</fullName>
    </submittedName>
</protein>
<dbReference type="RefSeq" id="WP_004381187.1">
    <property type="nucleotide sequence ID" value="NZ_QXEM01000011.1"/>
</dbReference>
<comment type="caution">
    <text evidence="2">The sequence shown here is derived from an EMBL/GenBank/DDBJ whole genome shotgun (WGS) entry which is preliminary data.</text>
</comment>
<keyword evidence="3" id="KW-1185">Reference proteome</keyword>
<evidence type="ECO:0000313" key="3">
    <source>
        <dbReference type="Proteomes" id="UP000283868"/>
    </source>
</evidence>
<dbReference type="PANTHER" id="PTHR30595:SF6">
    <property type="entry name" value="SCHLAFEN ALBA-2 DOMAIN-CONTAINING PROTEIN"/>
    <property type="match status" value="1"/>
</dbReference>
<dbReference type="PANTHER" id="PTHR30595">
    <property type="entry name" value="GLPR-RELATED TRANSCRIPTIONAL REPRESSOR"/>
    <property type="match status" value="1"/>
</dbReference>
<dbReference type="InterPro" id="IPR038461">
    <property type="entry name" value="Schlafen_AlbA_2_dom_sf"/>
</dbReference>
<evidence type="ECO:0000259" key="1">
    <source>
        <dbReference type="Pfam" id="PF04326"/>
    </source>
</evidence>
<name>A0A424Z7C7_PREIN</name>
<dbReference type="Proteomes" id="UP000283868">
    <property type="component" value="Unassembled WGS sequence"/>
</dbReference>
<dbReference type="AlphaFoldDB" id="A0A424Z7C7"/>
<dbReference type="InterPro" id="IPR007421">
    <property type="entry name" value="Schlafen_AlbA_2_dom"/>
</dbReference>
<gene>
    <name evidence="2" type="ORF">D2S45_07805</name>
</gene>
<dbReference type="EMBL" id="QXEN01000011">
    <property type="protein sequence ID" value="RRF87109.1"/>
    <property type="molecule type" value="Genomic_DNA"/>
</dbReference>
<sequence>MTMQEITTRKEDQTFDCKSIQIDPKALAITIVAFANADGGTIAIGVSDKTRKIEGVDQHTEKLNELLRVPLDFCNPSVPITSDLLPCTDKEGNDNHILLMYIPASSELHANQADEAYMRVGDKSRKLSFEERIQLMYDKGERYYEDTAVYGATIDDIDMAAVERYKELIGYTKSAKQYLQENNGFLTINAKGEEQVSVACILLFGKYPQKFFPRGRTRFIRYKGTEERVGTEMNVIKDVTFEGTILDQVKATIAYLETQVEEHTFLGQHGQFVTNRDYPKFVIQEMVVNACCHRAYNIKGTEIQIKMLDNRLVFESPGRLPGTVKPTNIRHTHFSRNPKIAQFLKAYGFVKEFGEGVDRVCRELEANGTPHLSFHLDDFILKITVPKVMSEQEKSVKENADKVTDTLSKVSKKVTDEQAKVSDRVTDKQTKVTDKRETIVKKTVAKALENGDKLTQNRITILQLMAENPYITKMELASAVGISATSIMRNIEYMRNKYLRRVGPDNGGFWEIIE</sequence>
<proteinExistence type="predicted"/>
<dbReference type="Gene3D" id="3.30.950.30">
    <property type="entry name" value="Schlafen, AAA domain"/>
    <property type="match status" value="1"/>
</dbReference>
<organism evidence="2 3">
    <name type="scientific">Prevotella intermedia</name>
    <dbReference type="NCBI Taxonomy" id="28131"/>
    <lineage>
        <taxon>Bacteria</taxon>
        <taxon>Pseudomonadati</taxon>
        <taxon>Bacteroidota</taxon>
        <taxon>Bacteroidia</taxon>
        <taxon>Bacteroidales</taxon>
        <taxon>Prevotellaceae</taxon>
        <taxon>Prevotella</taxon>
    </lineage>
</organism>
<dbReference type="Pfam" id="PF13749">
    <property type="entry name" value="HATPase_c_4"/>
    <property type="match status" value="1"/>
</dbReference>
<keyword evidence="2" id="KW-0378">Hydrolase</keyword>